<comment type="caution">
    <text evidence="1">The sequence shown here is derived from an EMBL/GenBank/DDBJ whole genome shotgun (WGS) entry which is preliminary data.</text>
</comment>
<dbReference type="RefSeq" id="WP_143374792.1">
    <property type="nucleotide sequence ID" value="NZ_VJVZ01000013.1"/>
</dbReference>
<dbReference type="Proteomes" id="UP000320643">
    <property type="component" value="Unassembled WGS sequence"/>
</dbReference>
<protein>
    <submittedName>
        <fullName evidence="1">Uncharacterized protein</fullName>
    </submittedName>
</protein>
<name>A0A552UW00_9FLAO</name>
<evidence type="ECO:0000313" key="1">
    <source>
        <dbReference type="EMBL" id="TRW22375.1"/>
    </source>
</evidence>
<reference evidence="1 2" key="1">
    <citation type="submission" date="2019-07" db="EMBL/GenBank/DDBJ databases">
        <title>Flavobacterium sp. nov., isolated from glacier ice.</title>
        <authorList>
            <person name="Liu Q."/>
            <person name="Xin Y.-H."/>
        </authorList>
    </citation>
    <scope>NUCLEOTIDE SEQUENCE [LARGE SCALE GENOMIC DNA]</scope>
    <source>
        <strain evidence="1 2">ZT4R6</strain>
    </source>
</reference>
<keyword evidence="2" id="KW-1185">Reference proteome</keyword>
<dbReference type="AlphaFoldDB" id="A0A552UW00"/>
<sequence length="129" mass="15036">MYNYDTPENAILSLEKAYSDKDLENVLNSKDFKTEAKLILEQSNFKDDISAELIDETARLGKLLLIKALQENGFPDFSNLKCEFYNLQRFRDNIYVIEEKITYPDDSVHTTRIFLTVTDDVWKVAVVEE</sequence>
<evidence type="ECO:0000313" key="2">
    <source>
        <dbReference type="Proteomes" id="UP000320643"/>
    </source>
</evidence>
<gene>
    <name evidence="1" type="ORF">FMM05_17875</name>
</gene>
<dbReference type="OrthoDB" id="884440at2"/>
<accession>A0A552UW00</accession>
<organism evidence="1 2">
    <name type="scientific">Flavobacterium zepuense</name>
    <dbReference type="NCBI Taxonomy" id="2593302"/>
    <lineage>
        <taxon>Bacteria</taxon>
        <taxon>Pseudomonadati</taxon>
        <taxon>Bacteroidota</taxon>
        <taxon>Flavobacteriia</taxon>
        <taxon>Flavobacteriales</taxon>
        <taxon>Flavobacteriaceae</taxon>
        <taxon>Flavobacterium</taxon>
    </lineage>
</organism>
<dbReference type="EMBL" id="VJVZ01000013">
    <property type="protein sequence ID" value="TRW22375.1"/>
    <property type="molecule type" value="Genomic_DNA"/>
</dbReference>
<proteinExistence type="predicted"/>